<sequence length="120" mass="14030">MKAIRGAITIENNSIEDIKNASIELFSQIIERNNIKIGSIVSIVISCTKDITKGYPGKYIREHFHLQQVAIMHFNEMYVENYLPMCIRIMILVEDRDLKNIEYVYLKKAKNLREDLLNLN</sequence>
<keyword evidence="3 4" id="KW-0413">Isomerase</keyword>
<dbReference type="InterPro" id="IPR035959">
    <property type="entry name" value="RutC-like_sf"/>
</dbReference>
<name>A0A6M0R7N7_9CLOT</name>
<dbReference type="NCBIfam" id="TIGR01796">
    <property type="entry name" value="CM_mono_aroH"/>
    <property type="match status" value="1"/>
</dbReference>
<dbReference type="PANTHER" id="PTHR21164">
    <property type="entry name" value="CHORISMATE MUTASE"/>
    <property type="match status" value="1"/>
</dbReference>
<evidence type="ECO:0000256" key="2">
    <source>
        <dbReference type="PIRSR" id="PIRSR005965-1"/>
    </source>
</evidence>
<reference evidence="4 5" key="1">
    <citation type="submission" date="2019-04" db="EMBL/GenBank/DDBJ databases">
        <title>Genome sequencing of Clostridium botulinum Groups I-IV and Clostridium butyricum.</title>
        <authorList>
            <person name="Brunt J."/>
            <person name="Van Vliet A.H.M."/>
            <person name="Stringer S.C."/>
            <person name="Carter A.T."/>
            <person name="Peck M.W."/>
        </authorList>
    </citation>
    <scope>NUCLEOTIDE SEQUENCE [LARGE SCALE GENOMIC DNA]</scope>
    <source>
        <strain evidence="4 5">IFR 18/094</strain>
    </source>
</reference>
<dbReference type="PIRSF" id="PIRSF005965">
    <property type="entry name" value="Chor_mut_AroH"/>
    <property type="match status" value="1"/>
</dbReference>
<evidence type="ECO:0000256" key="3">
    <source>
        <dbReference type="PROSITE-ProRule" id="PRU00514"/>
    </source>
</evidence>
<keyword evidence="5" id="KW-1185">Reference proteome</keyword>
<dbReference type="AlphaFoldDB" id="A0A6M0R7N7"/>
<proteinExistence type="predicted"/>
<feature type="binding site" evidence="2">
    <location>
        <position position="105"/>
    </location>
    <ligand>
        <name>prephenate</name>
        <dbReference type="ChEBI" id="CHEBI:29934"/>
    </ligand>
</feature>
<accession>A0A6M0R7N7</accession>
<dbReference type="GO" id="GO:0046417">
    <property type="term" value="P:chorismate metabolic process"/>
    <property type="evidence" value="ECO:0007669"/>
    <property type="project" value="TreeGrafter"/>
</dbReference>
<protein>
    <recommendedName>
        <fullName evidence="1 3">chorismate mutase</fullName>
        <ecNumber evidence="1 3">5.4.99.5</ecNumber>
    </recommendedName>
</protein>
<dbReference type="Gene3D" id="3.30.1330.40">
    <property type="entry name" value="RutC-like"/>
    <property type="match status" value="1"/>
</dbReference>
<dbReference type="UniPathway" id="UPA00120">
    <property type="reaction ID" value="UER00203"/>
</dbReference>
<evidence type="ECO:0000313" key="5">
    <source>
        <dbReference type="Proteomes" id="UP000473885"/>
    </source>
</evidence>
<dbReference type="GO" id="GO:0004106">
    <property type="term" value="F:chorismate mutase activity"/>
    <property type="evidence" value="ECO:0007669"/>
    <property type="project" value="UniProtKB-UniRule"/>
</dbReference>
<dbReference type="PROSITE" id="PS51167">
    <property type="entry name" value="CHORISMATE_MUT_1"/>
    <property type="match status" value="1"/>
</dbReference>
<feature type="binding site" evidence="2">
    <location>
        <position position="88"/>
    </location>
    <ligand>
        <name>prephenate</name>
        <dbReference type="ChEBI" id="CHEBI:29934"/>
    </ligand>
</feature>
<feature type="binding site" evidence="2">
    <location>
        <position position="5"/>
    </location>
    <ligand>
        <name>prephenate</name>
        <dbReference type="ChEBI" id="CHEBI:29934"/>
    </ligand>
</feature>
<evidence type="ECO:0000313" key="4">
    <source>
        <dbReference type="EMBL" id="NEZ46194.1"/>
    </source>
</evidence>
<dbReference type="Proteomes" id="UP000473885">
    <property type="component" value="Unassembled WGS sequence"/>
</dbReference>
<comment type="catalytic activity">
    <reaction evidence="3">
        <text>chorismate = prephenate</text>
        <dbReference type="Rhea" id="RHEA:13897"/>
        <dbReference type="ChEBI" id="CHEBI:29748"/>
        <dbReference type="ChEBI" id="CHEBI:29934"/>
        <dbReference type="EC" id="5.4.99.5"/>
    </reaction>
</comment>
<dbReference type="InterPro" id="IPR008243">
    <property type="entry name" value="Chorismate_mutase_AroH"/>
</dbReference>
<dbReference type="EMBL" id="SXDP01000002">
    <property type="protein sequence ID" value="NEZ46194.1"/>
    <property type="molecule type" value="Genomic_DNA"/>
</dbReference>
<dbReference type="GO" id="GO:0009073">
    <property type="term" value="P:aromatic amino acid family biosynthetic process"/>
    <property type="evidence" value="ECO:0007669"/>
    <property type="project" value="UniProtKB-UniRule"/>
</dbReference>
<gene>
    <name evidence="4" type="primary">aroH</name>
    <name evidence="4" type="ORF">FDF74_03085</name>
</gene>
<dbReference type="Pfam" id="PF07736">
    <property type="entry name" value="CM_1"/>
    <property type="match status" value="1"/>
</dbReference>
<dbReference type="GO" id="GO:0008652">
    <property type="term" value="P:amino acid biosynthetic process"/>
    <property type="evidence" value="ECO:0007669"/>
    <property type="project" value="UniProtKB-UniRule"/>
</dbReference>
<dbReference type="EC" id="5.4.99.5" evidence="1 3"/>
<dbReference type="CDD" id="cd02185">
    <property type="entry name" value="AroH"/>
    <property type="match status" value="1"/>
</dbReference>
<keyword evidence="2 3" id="KW-0057">Aromatic amino acid biosynthesis</keyword>
<comment type="caution">
    <text evidence="4">The sequence shown here is derived from an EMBL/GenBank/DDBJ whole genome shotgun (WGS) entry which is preliminary data.</text>
</comment>
<organism evidence="4 5">
    <name type="scientific">Clostridium niameyense</name>
    <dbReference type="NCBI Taxonomy" id="1622073"/>
    <lineage>
        <taxon>Bacteria</taxon>
        <taxon>Bacillati</taxon>
        <taxon>Bacillota</taxon>
        <taxon>Clostridia</taxon>
        <taxon>Eubacteriales</taxon>
        <taxon>Clostridiaceae</taxon>
        <taxon>Clostridium</taxon>
    </lineage>
</organism>
<dbReference type="RefSeq" id="WP_163248506.1">
    <property type="nucleotide sequence ID" value="NZ_SXDP01000002.1"/>
</dbReference>
<evidence type="ECO:0000256" key="1">
    <source>
        <dbReference type="NCBIfam" id="TIGR01796"/>
    </source>
</evidence>
<dbReference type="PANTHER" id="PTHR21164:SF0">
    <property type="entry name" value="CHORISMATE MUTASE AROH"/>
    <property type="match status" value="1"/>
</dbReference>
<dbReference type="SUPFAM" id="SSF55298">
    <property type="entry name" value="YjgF-like"/>
    <property type="match status" value="1"/>
</dbReference>
<keyword evidence="2 3" id="KW-0028">Amino-acid biosynthesis</keyword>